<reference evidence="2 3" key="1">
    <citation type="submission" date="2020-04" db="EMBL/GenBank/DDBJ databases">
        <authorList>
            <person name="Klaysubun C."/>
            <person name="Duangmal K."/>
            <person name="Lipun K."/>
        </authorList>
    </citation>
    <scope>NUCLEOTIDE SEQUENCE [LARGE SCALE GENOMIC DNA]</scope>
    <source>
        <strain evidence="2 3">DSM 45300</strain>
    </source>
</reference>
<protein>
    <submittedName>
        <fullName evidence="2">Uncharacterized protein</fullName>
    </submittedName>
</protein>
<dbReference type="EMBL" id="JAAXKZ010000013">
    <property type="protein sequence ID" value="NMH91129.1"/>
    <property type="molecule type" value="Genomic_DNA"/>
</dbReference>
<keyword evidence="3" id="KW-1185">Reference proteome</keyword>
<gene>
    <name evidence="2" type="ORF">HF519_05880</name>
</gene>
<comment type="caution">
    <text evidence="2">The sequence shown here is derived from an EMBL/GenBank/DDBJ whole genome shotgun (WGS) entry which is preliminary data.</text>
</comment>
<organism evidence="2 3">
    <name type="scientific">Pseudonocardia bannensis</name>
    <dbReference type="NCBI Taxonomy" id="630973"/>
    <lineage>
        <taxon>Bacteria</taxon>
        <taxon>Bacillati</taxon>
        <taxon>Actinomycetota</taxon>
        <taxon>Actinomycetes</taxon>
        <taxon>Pseudonocardiales</taxon>
        <taxon>Pseudonocardiaceae</taxon>
        <taxon>Pseudonocardia</taxon>
    </lineage>
</organism>
<name>A0A848DEW6_9PSEU</name>
<evidence type="ECO:0000313" key="3">
    <source>
        <dbReference type="Proteomes" id="UP000586918"/>
    </source>
</evidence>
<proteinExistence type="predicted"/>
<evidence type="ECO:0000313" key="2">
    <source>
        <dbReference type="EMBL" id="NMH91129.1"/>
    </source>
</evidence>
<dbReference type="Proteomes" id="UP000586918">
    <property type="component" value="Unassembled WGS sequence"/>
</dbReference>
<accession>A0A848DEW6</accession>
<feature type="region of interest" description="Disordered" evidence="1">
    <location>
        <begin position="35"/>
        <end position="64"/>
    </location>
</feature>
<evidence type="ECO:0000256" key="1">
    <source>
        <dbReference type="SAM" id="MobiDB-lite"/>
    </source>
</evidence>
<sequence>MTVATPDVVPAHVGRQWSQHVGQDRAALFGASHAGQVDEQTHRPGRSTGVEVAERLRGPTIRSSPVLDAGTLGDCGPLGCELEHLALTG</sequence>
<dbReference type="RefSeq" id="WP_169410876.1">
    <property type="nucleotide sequence ID" value="NZ_JAAXKZ010000013.1"/>
</dbReference>
<dbReference type="AlphaFoldDB" id="A0A848DEW6"/>